<protein>
    <submittedName>
        <fullName evidence="1">Transcription factor</fullName>
    </submittedName>
</protein>
<dbReference type="PANTHER" id="PTHR47256">
    <property type="entry name" value="ZN(II)2CYS6 TRANSCRIPTION FACTOR (EUROFUNG)-RELATED"/>
    <property type="match status" value="1"/>
</dbReference>
<dbReference type="Proteomes" id="UP000266188">
    <property type="component" value="Unassembled WGS sequence"/>
</dbReference>
<sequence length="250" mass="28408">MCVIGKDRLGWQYLIQLADNGRELMTRRNRIIAGAGEQGPEMAQALDNALYGVFSTVTIASLSFQKPAMMKKPNLEYRPLDHDPRDTWVPYPKRSDQLLAHTNCVMNSMFDLHVIFRDITKYFFAHDEKPSRSDIGVMVNSFHIRLQRWSQELPECISFGNASVPAIADMHMRYNASILTIFGFIRDADDYPHELVSRATNLRLSAARDISALSNLHGTKWPIQHAPLAIMQWATIALFTLLEDISSPES</sequence>
<dbReference type="STRING" id="2070753.A0A3A2ZMS8"/>
<reference evidence="2" key="1">
    <citation type="submission" date="2017-02" db="EMBL/GenBank/DDBJ databases">
        <authorList>
            <person name="Tafer H."/>
            <person name="Lopandic K."/>
        </authorList>
    </citation>
    <scope>NUCLEOTIDE SEQUENCE [LARGE SCALE GENOMIC DNA]</scope>
    <source>
        <strain evidence="2">CBS 366.77</strain>
    </source>
</reference>
<evidence type="ECO:0000313" key="2">
    <source>
        <dbReference type="Proteomes" id="UP000266188"/>
    </source>
</evidence>
<dbReference type="OrthoDB" id="2593732at2759"/>
<proteinExistence type="predicted"/>
<organism evidence="1 2">
    <name type="scientific">Aspergillus sclerotialis</name>
    <dbReference type="NCBI Taxonomy" id="2070753"/>
    <lineage>
        <taxon>Eukaryota</taxon>
        <taxon>Fungi</taxon>
        <taxon>Dikarya</taxon>
        <taxon>Ascomycota</taxon>
        <taxon>Pezizomycotina</taxon>
        <taxon>Eurotiomycetes</taxon>
        <taxon>Eurotiomycetidae</taxon>
        <taxon>Eurotiales</taxon>
        <taxon>Aspergillaceae</taxon>
        <taxon>Aspergillus</taxon>
        <taxon>Aspergillus subgen. Polypaecilum</taxon>
    </lineage>
</organism>
<keyword evidence="2" id="KW-1185">Reference proteome</keyword>
<dbReference type="InterPro" id="IPR053187">
    <property type="entry name" value="Notoamide_regulator"/>
</dbReference>
<dbReference type="PANTHER" id="PTHR47256:SF1">
    <property type="entry name" value="ZN(II)2CYS6 TRANSCRIPTION FACTOR (EUROFUNG)"/>
    <property type="match status" value="1"/>
</dbReference>
<gene>
    <name evidence="1" type="ORF">PHISCL_09240</name>
</gene>
<name>A0A3A2ZMS8_9EURO</name>
<dbReference type="AlphaFoldDB" id="A0A3A2ZMS8"/>
<dbReference type="EMBL" id="MVGC01000555">
    <property type="protein sequence ID" value="RJE18421.1"/>
    <property type="molecule type" value="Genomic_DNA"/>
</dbReference>
<accession>A0A3A2ZMS8</accession>
<evidence type="ECO:0000313" key="1">
    <source>
        <dbReference type="EMBL" id="RJE18421.1"/>
    </source>
</evidence>
<comment type="caution">
    <text evidence="1">The sequence shown here is derived from an EMBL/GenBank/DDBJ whole genome shotgun (WGS) entry which is preliminary data.</text>
</comment>
<dbReference type="CDD" id="cd12148">
    <property type="entry name" value="fungal_TF_MHR"/>
    <property type="match status" value="1"/>
</dbReference>